<dbReference type="AlphaFoldDB" id="A0A381Y9V9"/>
<proteinExistence type="predicted"/>
<evidence type="ECO:0000313" key="2">
    <source>
        <dbReference type="EMBL" id="SVA73391.1"/>
    </source>
</evidence>
<gene>
    <name evidence="2" type="ORF">METZ01_LOCUS126245</name>
</gene>
<reference evidence="2" key="1">
    <citation type="submission" date="2018-05" db="EMBL/GenBank/DDBJ databases">
        <authorList>
            <person name="Lanie J.A."/>
            <person name="Ng W.-L."/>
            <person name="Kazmierczak K.M."/>
            <person name="Andrzejewski T.M."/>
            <person name="Davidsen T.M."/>
            <person name="Wayne K.J."/>
            <person name="Tettelin H."/>
            <person name="Glass J.I."/>
            <person name="Rusch D."/>
            <person name="Podicherti R."/>
            <person name="Tsui H.-C.T."/>
            <person name="Winkler M.E."/>
        </authorList>
    </citation>
    <scope>NUCLEOTIDE SEQUENCE</scope>
</reference>
<dbReference type="EMBL" id="UINC01017640">
    <property type="protein sequence ID" value="SVA73391.1"/>
    <property type="molecule type" value="Genomic_DNA"/>
</dbReference>
<dbReference type="PANTHER" id="PTHR43433">
    <property type="entry name" value="HYDROLASE, ALPHA/BETA FOLD FAMILY PROTEIN"/>
    <property type="match status" value="1"/>
</dbReference>
<feature type="non-terminal residue" evidence="2">
    <location>
        <position position="175"/>
    </location>
</feature>
<dbReference type="SUPFAM" id="SSF53474">
    <property type="entry name" value="alpha/beta-Hydrolases"/>
    <property type="match status" value="1"/>
</dbReference>
<feature type="domain" description="AB hydrolase-1" evidence="1">
    <location>
        <begin position="25"/>
        <end position="145"/>
    </location>
</feature>
<organism evidence="2">
    <name type="scientific">marine metagenome</name>
    <dbReference type="NCBI Taxonomy" id="408172"/>
    <lineage>
        <taxon>unclassified sequences</taxon>
        <taxon>metagenomes</taxon>
        <taxon>ecological metagenomes</taxon>
    </lineage>
</organism>
<sequence length="175" mass="18895">MPSAINDGVELYFELHGNSESSNGALVFAHGAGGNAASWWQQVPTFSDSYRVVVFDHRGFGRSVCPPEQQNALLFESDLIAILDAAEIDSATIVCQSMGGWTGVRAAVFNPDRVRGVFLANTPGAVQNQVVADNWTQLTERIAEGGGLINRAISEPFAMNHPDRALLYQQIAAFN</sequence>
<name>A0A381Y9V9_9ZZZZ</name>
<dbReference type="PANTHER" id="PTHR43433:SF5">
    <property type="entry name" value="AB HYDROLASE-1 DOMAIN-CONTAINING PROTEIN"/>
    <property type="match status" value="1"/>
</dbReference>
<dbReference type="InterPro" id="IPR050471">
    <property type="entry name" value="AB_hydrolase"/>
</dbReference>
<dbReference type="Pfam" id="PF00561">
    <property type="entry name" value="Abhydrolase_1"/>
    <property type="match status" value="1"/>
</dbReference>
<dbReference type="InterPro" id="IPR029058">
    <property type="entry name" value="AB_hydrolase_fold"/>
</dbReference>
<dbReference type="InterPro" id="IPR000073">
    <property type="entry name" value="AB_hydrolase_1"/>
</dbReference>
<dbReference type="PRINTS" id="PR00111">
    <property type="entry name" value="ABHYDROLASE"/>
</dbReference>
<protein>
    <recommendedName>
        <fullName evidence="1">AB hydrolase-1 domain-containing protein</fullName>
    </recommendedName>
</protein>
<accession>A0A381Y9V9</accession>
<dbReference type="Gene3D" id="3.40.50.1820">
    <property type="entry name" value="alpha/beta hydrolase"/>
    <property type="match status" value="1"/>
</dbReference>
<evidence type="ECO:0000259" key="1">
    <source>
        <dbReference type="Pfam" id="PF00561"/>
    </source>
</evidence>